<organism evidence="1">
    <name type="scientific">hydrothermal vent metagenome</name>
    <dbReference type="NCBI Taxonomy" id="652676"/>
    <lineage>
        <taxon>unclassified sequences</taxon>
        <taxon>metagenomes</taxon>
        <taxon>ecological metagenomes</taxon>
    </lineage>
</organism>
<evidence type="ECO:0008006" key="2">
    <source>
        <dbReference type="Google" id="ProtNLM"/>
    </source>
</evidence>
<dbReference type="AlphaFoldDB" id="A0A3B1D4V6"/>
<proteinExistence type="predicted"/>
<reference evidence="1" key="1">
    <citation type="submission" date="2018-06" db="EMBL/GenBank/DDBJ databases">
        <authorList>
            <person name="Zhirakovskaya E."/>
        </authorList>
    </citation>
    <scope>NUCLEOTIDE SEQUENCE</scope>
</reference>
<accession>A0A3B1D4V6</accession>
<gene>
    <name evidence="1" type="ORF">MNBD_NITROSPIRAE01-2059</name>
</gene>
<protein>
    <recommendedName>
        <fullName evidence="2">Adhesin</fullName>
    </recommendedName>
</protein>
<evidence type="ECO:0000313" key="1">
    <source>
        <dbReference type="EMBL" id="VAX31028.1"/>
    </source>
</evidence>
<sequence length="269" mass="30418">MAKKNRETLKNYFKNGSLPSEDSFGDLIDSNLNVIDEGFDKSVEEGLKVSALGDSGKLISFFKNIPLRNPLWFVKVDPKTDNLLIGNPKNENAFSLAQDALADTEVSTEANCPAEKAKVGINKKTPEWELDVGGVVRAEGRIGISDKEVAADGKWHRITDALTGCHAFEVMAGVGGPKKAGKYALLHAYALNTYNPKGWFFNLFNLKKRIKPHHAYYRSMSDKLKLRWVGENRRYFLELRTNSDYGDDIWIKYSLTKLWFDEEMKESRS</sequence>
<dbReference type="EMBL" id="UOGF01000070">
    <property type="protein sequence ID" value="VAX31028.1"/>
    <property type="molecule type" value="Genomic_DNA"/>
</dbReference>
<name>A0A3B1D4V6_9ZZZZ</name>